<accession>A0A816ZKV3</accession>
<dbReference type="Proteomes" id="UP000663824">
    <property type="component" value="Unassembled WGS sequence"/>
</dbReference>
<dbReference type="InterPro" id="IPR027417">
    <property type="entry name" value="P-loop_NTPase"/>
</dbReference>
<name>A0A816ZKV3_9BILA</name>
<evidence type="ECO:0000313" key="1">
    <source>
        <dbReference type="EMBL" id="CAF2212647.1"/>
    </source>
</evidence>
<comment type="caution">
    <text evidence="1">The sequence shown here is derived from an EMBL/GenBank/DDBJ whole genome shotgun (WGS) entry which is preliminary data.</text>
</comment>
<dbReference type="AlphaFoldDB" id="A0A816ZKV3"/>
<feature type="non-terminal residue" evidence="1">
    <location>
        <position position="334"/>
    </location>
</feature>
<protein>
    <recommendedName>
        <fullName evidence="3">Replication-associated protein</fullName>
    </recommendedName>
</protein>
<evidence type="ECO:0008006" key="3">
    <source>
        <dbReference type="Google" id="ProtNLM"/>
    </source>
</evidence>
<proteinExistence type="predicted"/>
<dbReference type="EMBL" id="CAJNRE010019838">
    <property type="protein sequence ID" value="CAF2212647.1"/>
    <property type="molecule type" value="Genomic_DNA"/>
</dbReference>
<dbReference type="SUPFAM" id="SSF52540">
    <property type="entry name" value="P-loop containing nucleoside triphosphate hydrolases"/>
    <property type="match status" value="1"/>
</dbReference>
<evidence type="ECO:0000313" key="2">
    <source>
        <dbReference type="Proteomes" id="UP000663824"/>
    </source>
</evidence>
<sequence length="334" mass="38808">MQGKTWAITCWSDVSKHVVLDEICRQFNGERRLQYVCVASEKDSKNNKTHLHIQIITKLIVNKKCWFLDEITGVHCNYQITNNDVAWNEYCTKGRFLKSVRTSKHWPDLPTETTPTISSESCSSSHHAENQIAQQISVRSHTERRRQRKIVTAERALLLAETDVTKAMNLIRKAMPMEFMAHSSWYFSTFNYVRLQSQRKKFENMTSITKQYVWPLSFPNVSTDLAIAMNRWIRRHFSRKSRAKCFILIGPTGTGKTSFALSLPGLVNYFKGRWNLDNWNSMARYSVYDDIGWDNFEKMNYPSKKDLLTQNGLTGATDKYRHSTMINVAQPAII</sequence>
<dbReference type="Gene3D" id="3.40.1310.20">
    <property type="match status" value="1"/>
</dbReference>
<organism evidence="1 2">
    <name type="scientific">Rotaria magnacalcarata</name>
    <dbReference type="NCBI Taxonomy" id="392030"/>
    <lineage>
        <taxon>Eukaryota</taxon>
        <taxon>Metazoa</taxon>
        <taxon>Spiralia</taxon>
        <taxon>Gnathifera</taxon>
        <taxon>Rotifera</taxon>
        <taxon>Eurotatoria</taxon>
        <taxon>Bdelloidea</taxon>
        <taxon>Philodinida</taxon>
        <taxon>Philodinidae</taxon>
        <taxon>Rotaria</taxon>
    </lineage>
</organism>
<reference evidence="1" key="1">
    <citation type="submission" date="2021-02" db="EMBL/GenBank/DDBJ databases">
        <authorList>
            <person name="Nowell W R."/>
        </authorList>
    </citation>
    <scope>NUCLEOTIDE SEQUENCE</scope>
</reference>
<gene>
    <name evidence="1" type="ORF">MBJ925_LOCUS35963</name>
</gene>